<dbReference type="PANTHER" id="PTHR41814">
    <property type="entry name" value="EXPRESSED PROTEIN"/>
    <property type="match status" value="1"/>
</dbReference>
<dbReference type="Gene3D" id="1.50.10.10">
    <property type="match status" value="1"/>
</dbReference>
<keyword evidence="2" id="KW-1185">Reference proteome</keyword>
<dbReference type="AlphaFoldDB" id="A0A4Q9PD62"/>
<evidence type="ECO:0000313" key="2">
    <source>
        <dbReference type="Proteomes" id="UP000292082"/>
    </source>
</evidence>
<dbReference type="GO" id="GO:0005975">
    <property type="term" value="P:carbohydrate metabolic process"/>
    <property type="evidence" value="ECO:0007669"/>
    <property type="project" value="InterPro"/>
</dbReference>
<name>A0A4Q9PD62_9APHY</name>
<dbReference type="InterPro" id="IPR012341">
    <property type="entry name" value="6hp_glycosidase-like_sf"/>
</dbReference>
<organism evidence="1 2">
    <name type="scientific">Dichomitus squalens</name>
    <dbReference type="NCBI Taxonomy" id="114155"/>
    <lineage>
        <taxon>Eukaryota</taxon>
        <taxon>Fungi</taxon>
        <taxon>Dikarya</taxon>
        <taxon>Basidiomycota</taxon>
        <taxon>Agaricomycotina</taxon>
        <taxon>Agaricomycetes</taxon>
        <taxon>Polyporales</taxon>
        <taxon>Polyporaceae</taxon>
        <taxon>Dichomitus</taxon>
    </lineage>
</organism>
<gene>
    <name evidence="1" type="ORF">BD310DRAFT_954164</name>
</gene>
<reference evidence="1 2" key="1">
    <citation type="submission" date="2019-01" db="EMBL/GenBank/DDBJ databases">
        <title>Draft genome sequences of three monokaryotic isolates of the white-rot basidiomycete fungus Dichomitus squalens.</title>
        <authorList>
            <consortium name="DOE Joint Genome Institute"/>
            <person name="Lopez S.C."/>
            <person name="Andreopoulos B."/>
            <person name="Pangilinan J."/>
            <person name="Lipzen A."/>
            <person name="Riley R."/>
            <person name="Ahrendt S."/>
            <person name="Ng V."/>
            <person name="Barry K."/>
            <person name="Daum C."/>
            <person name="Grigoriev I.V."/>
            <person name="Hilden K.S."/>
            <person name="Makela M.R."/>
            <person name="de Vries R.P."/>
        </authorList>
    </citation>
    <scope>NUCLEOTIDE SEQUENCE [LARGE SCALE GENOMIC DNA]</scope>
    <source>
        <strain evidence="1 2">CBS 464.89</strain>
    </source>
</reference>
<sequence>MYLRRRLEVLFPPLIAAQRSPWEQGICTQALLECHMLAESIGNSVHAQFGAPFGFVPWLYALAHDAPVRQGPDGRLAVLLNGDGKSDAGVLDPACIGSTLYHLWSVQQKHRLPVANVNTHEFAFPTPRGSASPTLLDSVERMLRYILEECPRAPVTRGAASRDEQLLSHRIDVVEIWSDSVFMLSPFLTPSGEWSHIFDLTSYQFKRKSFWGVGNGWVCCGIIRVLLTTAPLLRKVYHILLRTIRGCLVYILPSHLFRDVLDDPASFEEANLSQMLSYTLYRLLDLHQAYPAFKAVGLSPLTDREREDWEELAQAMQRATEAKTDLWGFVREVCGSPRFNSPGTAAEGQAWAMMMEVARAEYLWHKSQQILTPGTWN</sequence>
<protein>
    <submittedName>
        <fullName evidence="1">Uncharacterized protein</fullName>
    </submittedName>
</protein>
<accession>A0A4Q9PD62</accession>
<dbReference type="Proteomes" id="UP000292082">
    <property type="component" value="Unassembled WGS sequence"/>
</dbReference>
<proteinExistence type="predicted"/>
<dbReference type="EMBL" id="ML145084">
    <property type="protein sequence ID" value="TBU66166.1"/>
    <property type="molecule type" value="Genomic_DNA"/>
</dbReference>
<dbReference type="PANTHER" id="PTHR41814:SF1">
    <property type="entry name" value="CELLULASE"/>
    <property type="match status" value="1"/>
</dbReference>
<evidence type="ECO:0000313" key="1">
    <source>
        <dbReference type="EMBL" id="TBU66166.1"/>
    </source>
</evidence>